<feature type="compositionally biased region" description="Polar residues" evidence="21">
    <location>
        <begin position="31"/>
        <end position="46"/>
    </location>
</feature>
<dbReference type="GO" id="GO:0004674">
    <property type="term" value="F:protein serine/threonine kinase activity"/>
    <property type="evidence" value="ECO:0007669"/>
    <property type="project" value="UniProtKB-KW"/>
</dbReference>
<evidence type="ECO:0000256" key="2">
    <source>
        <dbReference type="ARBA" id="ARBA00004479"/>
    </source>
</evidence>
<keyword evidence="18" id="KW-0325">Glycoprotein</keyword>
<dbReference type="Gene3D" id="2.60.120.430">
    <property type="entry name" value="Galactose-binding lectin"/>
    <property type="match status" value="1"/>
</dbReference>
<dbReference type="Pfam" id="PF07714">
    <property type="entry name" value="PK_Tyr_Ser-Thr"/>
    <property type="match status" value="1"/>
</dbReference>
<dbReference type="PROSITE" id="PS50011">
    <property type="entry name" value="PROTEIN_KINASE_DOM"/>
    <property type="match status" value="1"/>
</dbReference>
<keyword evidence="13" id="KW-0418">Kinase</keyword>
<evidence type="ECO:0000256" key="22">
    <source>
        <dbReference type="SAM" id="Phobius"/>
    </source>
</evidence>
<feature type="region of interest" description="Disordered" evidence="21">
    <location>
        <begin position="29"/>
        <end position="124"/>
    </location>
</feature>
<keyword evidence="4" id="KW-1003">Cell membrane</keyword>
<proteinExistence type="predicted"/>
<dbReference type="Gene3D" id="3.30.200.20">
    <property type="entry name" value="Phosphorylase Kinase, domain 1"/>
    <property type="match status" value="1"/>
</dbReference>
<sequence>MHTRFSGRTIPLVFEPEIERIARNNKILHRSNLQTSTSQPVVETQGSSSRSSMASPGNQGIPIYENEFYDNNSADGSQGSPHGTNFNESWFEGDNGDADNGGGMPQNNWDHHLNQGGGQGQGQPQWNYNPAFQAQSQYQPFGGFNHGFQGQQGYQGFQGGQGQQVKALEEIAEQLEKKDWNSSLNPCDPNFSPNPCDSQTPPLACQQNRFNNSVVCNCTNDGCHVVSISVKGQDLAGVLPKSLAKLPSIKHIDLSYNYLNGTIPDEWNSTQLDFLVVAGNRLSGSIPKLLGDITSLRYLSLENNMFSGNVPAELGKLVNLATLVLSANNLTGKLPIQLNGLTNLIEFLLSSNNFSGNIPDLGNFTNLQKLEIQGSGLEGPIPSSISLLRNLTDLIISDLYGNVYSQFPDLTSMTSMNKLVLRSCNISGTIPGYISQMSKLNHLDLSFNNLEGRIPDELEGLPNLQKMYLTGNSLCGSVPEWIANGYNKRDVDLSYNRFSEKSVPQDCHPGLNLFRSYSSENNFDLAMCLSKYPCSKEYYSVHINCGGREVIVGDKLYEADINLVEEANINHGKSSYFVPSSDHWGFSNTGSVWNTKVITKYIATNVSVLNMNHTELYTEARHSPLSLTYYGRCLANGNYTVTLHFAEIVFRDNRSYQSLARRVFDVYLQGAIKLKNYDIMNAAGGIDKGITLSFTNVSVTNKTLEIRLQYAGKGTTAVPNRGLNGPLISAISIESDLKPKHSKKKIIFISVGLVVAAVGVTLIVLGIVWRKGYIRDRVSRDKELRGLDLKTGVFTYRQIQAATDNFSAANKLGEGGFGSGTLLDGTLVAVKQLSSTSRQGNHEFVNEIGMIAGIQHPNVVRLHGCCVEGNQLLLVYEYMENNSLAHALFGTDAEINWATRQRICIGIAKGLAFLHEESTLKMVHRDIKATNVLLDTNLNPKISDFGLAKLDEEDNTHITTKVVGTMGYMAPEYALWGYLTYKADVYSFGVVALEIVAGKSNMKYRPSEDYFSLLDLAVVLKRKGSLADLIDPRLGSDFNNKEAMRMMNIALLCTNQSPALRPTMSEVVNMLEGHSKVKEPSMTSSRFDDMLELQVLRGKFNEMHPQDTEETEILLKDPSSSSHLFF</sequence>
<dbReference type="PROSITE" id="PS00108">
    <property type="entry name" value="PROTEIN_KINASE_ST"/>
    <property type="match status" value="1"/>
</dbReference>
<keyword evidence="11" id="KW-0677">Repeat</keyword>
<evidence type="ECO:0000256" key="13">
    <source>
        <dbReference type="ARBA" id="ARBA00022777"/>
    </source>
</evidence>
<comment type="catalytic activity">
    <reaction evidence="20">
        <text>L-seryl-[protein] + ATP = O-phospho-L-seryl-[protein] + ADP + H(+)</text>
        <dbReference type="Rhea" id="RHEA:17989"/>
        <dbReference type="Rhea" id="RHEA-COMP:9863"/>
        <dbReference type="Rhea" id="RHEA-COMP:11604"/>
        <dbReference type="ChEBI" id="CHEBI:15378"/>
        <dbReference type="ChEBI" id="CHEBI:29999"/>
        <dbReference type="ChEBI" id="CHEBI:30616"/>
        <dbReference type="ChEBI" id="CHEBI:83421"/>
        <dbReference type="ChEBI" id="CHEBI:456216"/>
        <dbReference type="EC" id="2.7.11.1"/>
    </reaction>
</comment>
<evidence type="ECO:0000256" key="18">
    <source>
        <dbReference type="ARBA" id="ARBA00023180"/>
    </source>
</evidence>
<keyword evidence="12" id="KW-0547">Nucleotide-binding</keyword>
<dbReference type="FunFam" id="1.10.510.10:FF:000044">
    <property type="entry name" value="Putative LRR receptor-like serine/threonine-protein kinase"/>
    <property type="match status" value="1"/>
</dbReference>
<dbReference type="SUPFAM" id="SSF56112">
    <property type="entry name" value="Protein kinase-like (PK-like)"/>
    <property type="match status" value="1"/>
</dbReference>
<dbReference type="Gene3D" id="1.10.510.10">
    <property type="entry name" value="Transferase(Phosphotransferase) domain 1"/>
    <property type="match status" value="1"/>
</dbReference>
<dbReference type="GO" id="GO:0005886">
    <property type="term" value="C:plasma membrane"/>
    <property type="evidence" value="ECO:0007669"/>
    <property type="project" value="UniProtKB-SubCell"/>
</dbReference>
<dbReference type="GO" id="GO:0005524">
    <property type="term" value="F:ATP binding"/>
    <property type="evidence" value="ECO:0007669"/>
    <property type="project" value="UniProtKB-KW"/>
</dbReference>
<evidence type="ECO:0000313" key="24">
    <source>
        <dbReference type="EMBL" id="KAK9065432.1"/>
    </source>
</evidence>
<evidence type="ECO:0000259" key="23">
    <source>
        <dbReference type="PROSITE" id="PS50011"/>
    </source>
</evidence>
<dbReference type="Pfam" id="PF11721">
    <property type="entry name" value="Malectin"/>
    <property type="match status" value="1"/>
</dbReference>
<evidence type="ECO:0000256" key="15">
    <source>
        <dbReference type="ARBA" id="ARBA00022989"/>
    </source>
</evidence>
<evidence type="ECO:0000256" key="14">
    <source>
        <dbReference type="ARBA" id="ARBA00022840"/>
    </source>
</evidence>
<keyword evidence="15 22" id="KW-1133">Transmembrane helix</keyword>
<dbReference type="EMBL" id="JBCNJP010000017">
    <property type="protein sequence ID" value="KAK9065432.1"/>
    <property type="molecule type" value="Genomic_DNA"/>
</dbReference>
<dbReference type="InterPro" id="IPR051824">
    <property type="entry name" value="LRR_Rcpt-Like_S/T_Kinase"/>
</dbReference>
<keyword evidence="6" id="KW-0597">Phosphoprotein</keyword>
<evidence type="ECO:0000256" key="19">
    <source>
        <dbReference type="ARBA" id="ARBA00047899"/>
    </source>
</evidence>
<evidence type="ECO:0000256" key="9">
    <source>
        <dbReference type="ARBA" id="ARBA00022692"/>
    </source>
</evidence>
<keyword evidence="10" id="KW-0732">Signal</keyword>
<dbReference type="InterPro" id="IPR032675">
    <property type="entry name" value="LRR_dom_sf"/>
</dbReference>
<dbReference type="Gene3D" id="3.80.10.10">
    <property type="entry name" value="Ribonuclease Inhibitor"/>
    <property type="match status" value="2"/>
</dbReference>
<evidence type="ECO:0000256" key="11">
    <source>
        <dbReference type="ARBA" id="ARBA00022737"/>
    </source>
</evidence>
<accession>A0AAP0D418</accession>
<comment type="caution">
    <text evidence="24">The sequence shown here is derived from an EMBL/GenBank/DDBJ whole genome shotgun (WGS) entry which is preliminary data.</text>
</comment>
<dbReference type="Pfam" id="PF00560">
    <property type="entry name" value="LRR_1"/>
    <property type="match status" value="1"/>
</dbReference>
<evidence type="ECO:0000256" key="7">
    <source>
        <dbReference type="ARBA" id="ARBA00022614"/>
    </source>
</evidence>
<dbReference type="FunFam" id="3.80.10.10:FF:000383">
    <property type="entry name" value="Leucine-rich repeat receptor protein kinase EMS1"/>
    <property type="match status" value="1"/>
</dbReference>
<protein>
    <recommendedName>
        <fullName evidence="3">non-specific serine/threonine protein kinase</fullName>
        <ecNumber evidence="3">2.7.11.1</ecNumber>
    </recommendedName>
</protein>
<evidence type="ECO:0000256" key="5">
    <source>
        <dbReference type="ARBA" id="ARBA00022527"/>
    </source>
</evidence>
<dbReference type="Pfam" id="PF23598">
    <property type="entry name" value="LRR_14"/>
    <property type="match status" value="1"/>
</dbReference>
<organism evidence="24 25">
    <name type="scientific">Deinandra increscens subsp. villosa</name>
    <dbReference type="NCBI Taxonomy" id="3103831"/>
    <lineage>
        <taxon>Eukaryota</taxon>
        <taxon>Viridiplantae</taxon>
        <taxon>Streptophyta</taxon>
        <taxon>Embryophyta</taxon>
        <taxon>Tracheophyta</taxon>
        <taxon>Spermatophyta</taxon>
        <taxon>Magnoliopsida</taxon>
        <taxon>eudicotyledons</taxon>
        <taxon>Gunneridae</taxon>
        <taxon>Pentapetalae</taxon>
        <taxon>asterids</taxon>
        <taxon>campanulids</taxon>
        <taxon>Asterales</taxon>
        <taxon>Asteraceae</taxon>
        <taxon>Asteroideae</taxon>
        <taxon>Heliantheae alliance</taxon>
        <taxon>Madieae</taxon>
        <taxon>Madiinae</taxon>
        <taxon>Deinandra</taxon>
    </lineage>
</organism>
<dbReference type="EC" id="2.7.11.1" evidence="3"/>
<dbReference type="InterPro" id="IPR008271">
    <property type="entry name" value="Ser/Thr_kinase_AS"/>
</dbReference>
<evidence type="ECO:0000256" key="10">
    <source>
        <dbReference type="ARBA" id="ARBA00022729"/>
    </source>
</evidence>
<feature type="transmembrane region" description="Helical" evidence="22">
    <location>
        <begin position="746"/>
        <end position="769"/>
    </location>
</feature>
<evidence type="ECO:0000256" key="3">
    <source>
        <dbReference type="ARBA" id="ARBA00012513"/>
    </source>
</evidence>
<evidence type="ECO:0000256" key="1">
    <source>
        <dbReference type="ARBA" id="ARBA00004236"/>
    </source>
</evidence>
<dbReference type="FunFam" id="2.60.120.430:FF:000004">
    <property type="entry name" value="Putative leucine-rich repeat receptor-like serine/threonine-protein kinase"/>
    <property type="match status" value="1"/>
</dbReference>
<dbReference type="InterPro" id="IPR011009">
    <property type="entry name" value="Kinase-like_dom_sf"/>
</dbReference>
<name>A0AAP0D418_9ASTR</name>
<dbReference type="InterPro" id="IPR021720">
    <property type="entry name" value="Malectin_dom"/>
</dbReference>
<evidence type="ECO:0000256" key="16">
    <source>
        <dbReference type="ARBA" id="ARBA00023136"/>
    </source>
</evidence>
<comment type="catalytic activity">
    <reaction evidence="19">
        <text>L-threonyl-[protein] + ATP = O-phospho-L-threonyl-[protein] + ADP + H(+)</text>
        <dbReference type="Rhea" id="RHEA:46608"/>
        <dbReference type="Rhea" id="RHEA-COMP:11060"/>
        <dbReference type="Rhea" id="RHEA-COMP:11605"/>
        <dbReference type="ChEBI" id="CHEBI:15378"/>
        <dbReference type="ChEBI" id="CHEBI:30013"/>
        <dbReference type="ChEBI" id="CHEBI:30616"/>
        <dbReference type="ChEBI" id="CHEBI:61977"/>
        <dbReference type="ChEBI" id="CHEBI:456216"/>
        <dbReference type="EC" id="2.7.11.1"/>
    </reaction>
</comment>
<dbReference type="PANTHER" id="PTHR48006">
    <property type="entry name" value="LEUCINE-RICH REPEAT-CONTAINING PROTEIN DDB_G0281931-RELATED"/>
    <property type="match status" value="1"/>
</dbReference>
<dbReference type="InterPro" id="IPR001245">
    <property type="entry name" value="Ser-Thr/Tyr_kinase_cat_dom"/>
</dbReference>
<dbReference type="InterPro" id="IPR055414">
    <property type="entry name" value="LRR_R13L4/SHOC2-like"/>
</dbReference>
<feature type="domain" description="Protein kinase" evidence="23">
    <location>
        <begin position="806"/>
        <end position="1077"/>
    </location>
</feature>
<dbReference type="InterPro" id="IPR001611">
    <property type="entry name" value="Leu-rich_rpt"/>
</dbReference>
<evidence type="ECO:0000256" key="8">
    <source>
        <dbReference type="ARBA" id="ARBA00022679"/>
    </source>
</evidence>
<feature type="compositionally biased region" description="Polar residues" evidence="21">
    <location>
        <begin position="69"/>
        <end position="88"/>
    </location>
</feature>
<evidence type="ECO:0000256" key="12">
    <source>
        <dbReference type="ARBA" id="ARBA00022741"/>
    </source>
</evidence>
<evidence type="ECO:0000256" key="4">
    <source>
        <dbReference type="ARBA" id="ARBA00022475"/>
    </source>
</evidence>
<dbReference type="InterPro" id="IPR000719">
    <property type="entry name" value="Prot_kinase_dom"/>
</dbReference>
<keyword evidence="14" id="KW-0067">ATP-binding</keyword>
<dbReference type="FunFam" id="3.30.200.20:FF:000217">
    <property type="entry name" value="probable LRR receptor-like serine/threonine-protein kinase At1g53430"/>
    <property type="match status" value="1"/>
</dbReference>
<keyword evidence="16 22" id="KW-0472">Membrane</keyword>
<dbReference type="Proteomes" id="UP001408789">
    <property type="component" value="Unassembled WGS sequence"/>
</dbReference>
<gene>
    <name evidence="24" type="ORF">SSX86_016815</name>
</gene>
<keyword evidence="17" id="KW-0675">Receptor</keyword>
<keyword evidence="7" id="KW-0433">Leucine-rich repeat</keyword>
<dbReference type="SUPFAM" id="SSF52058">
    <property type="entry name" value="L domain-like"/>
    <property type="match status" value="1"/>
</dbReference>
<dbReference type="FunFam" id="3.80.10.10:FF:000041">
    <property type="entry name" value="LRR receptor-like serine/threonine-protein kinase ERECTA"/>
    <property type="match status" value="1"/>
</dbReference>
<keyword evidence="25" id="KW-1185">Reference proteome</keyword>
<evidence type="ECO:0000256" key="17">
    <source>
        <dbReference type="ARBA" id="ARBA00023170"/>
    </source>
</evidence>
<keyword evidence="9 22" id="KW-0812">Transmembrane</keyword>
<dbReference type="AlphaFoldDB" id="A0AAP0D418"/>
<evidence type="ECO:0000256" key="21">
    <source>
        <dbReference type="SAM" id="MobiDB-lite"/>
    </source>
</evidence>
<evidence type="ECO:0000313" key="25">
    <source>
        <dbReference type="Proteomes" id="UP001408789"/>
    </source>
</evidence>
<comment type="subcellular location">
    <subcellularLocation>
        <location evidence="1">Cell membrane</location>
    </subcellularLocation>
    <subcellularLocation>
        <location evidence="2">Membrane</location>
        <topology evidence="2">Single-pass type I membrane protein</topology>
    </subcellularLocation>
</comment>
<dbReference type="CDD" id="cd14066">
    <property type="entry name" value="STKc_IRAK"/>
    <property type="match status" value="1"/>
</dbReference>
<dbReference type="PANTHER" id="PTHR48006:SF66">
    <property type="entry name" value="PROTEIN KINASE DOMAIN-CONTAINING PROTEIN"/>
    <property type="match status" value="1"/>
</dbReference>
<keyword evidence="8" id="KW-0808">Transferase</keyword>
<dbReference type="SMART" id="SM00220">
    <property type="entry name" value="S_TKc"/>
    <property type="match status" value="1"/>
</dbReference>
<evidence type="ECO:0000256" key="6">
    <source>
        <dbReference type="ARBA" id="ARBA00022553"/>
    </source>
</evidence>
<reference evidence="24 25" key="1">
    <citation type="submission" date="2024-04" db="EMBL/GenBank/DDBJ databases">
        <title>The reference genome of an endangered Asteraceae, Deinandra increscens subsp. villosa, native to the Central Coast of California.</title>
        <authorList>
            <person name="Guilliams M."/>
            <person name="Hasenstab-Lehman K."/>
            <person name="Meyer R."/>
            <person name="Mcevoy S."/>
        </authorList>
    </citation>
    <scope>NUCLEOTIDE SEQUENCE [LARGE SCALE GENOMIC DNA]</scope>
    <source>
        <tissue evidence="24">Leaf</tissue>
    </source>
</reference>
<keyword evidence="5" id="KW-0723">Serine/threonine-protein kinase</keyword>
<evidence type="ECO:0000256" key="20">
    <source>
        <dbReference type="ARBA" id="ARBA00048679"/>
    </source>
</evidence>